<keyword evidence="6" id="KW-0653">Protein transport</keyword>
<dbReference type="PANTHER" id="PTHR30625:SF11">
    <property type="entry name" value="MOTA_TOLQ_EXBB PROTON CHANNEL DOMAIN-CONTAINING PROTEIN"/>
    <property type="match status" value="1"/>
</dbReference>
<comment type="caution">
    <text evidence="10">The sequence shown here is derived from an EMBL/GenBank/DDBJ whole genome shotgun (WGS) entry which is preliminary data.</text>
</comment>
<dbReference type="PANTHER" id="PTHR30625">
    <property type="entry name" value="PROTEIN TOLQ"/>
    <property type="match status" value="1"/>
</dbReference>
<keyword evidence="6" id="KW-0813">Transport</keyword>
<keyword evidence="11" id="KW-1185">Reference proteome</keyword>
<evidence type="ECO:0000256" key="7">
    <source>
        <dbReference type="SAM" id="Coils"/>
    </source>
</evidence>
<dbReference type="EMBL" id="APJX01000001">
    <property type="protein sequence ID" value="EMS81311.1"/>
    <property type="molecule type" value="Genomic_DNA"/>
</dbReference>
<dbReference type="RefSeq" id="WP_006964006.1">
    <property type="nucleotide sequence ID" value="NZ_APJX01000001.1"/>
</dbReference>
<evidence type="ECO:0000256" key="1">
    <source>
        <dbReference type="ARBA" id="ARBA00004651"/>
    </source>
</evidence>
<evidence type="ECO:0000313" key="10">
    <source>
        <dbReference type="EMBL" id="EMS81311.1"/>
    </source>
</evidence>
<feature type="transmembrane region" description="Helical" evidence="8">
    <location>
        <begin position="310"/>
        <end position="333"/>
    </location>
</feature>
<evidence type="ECO:0000313" key="11">
    <source>
        <dbReference type="Proteomes" id="UP000014216"/>
    </source>
</evidence>
<evidence type="ECO:0000256" key="3">
    <source>
        <dbReference type="ARBA" id="ARBA00022692"/>
    </source>
</evidence>
<accession>S0G7Z4</accession>
<dbReference type="GO" id="GO:0017038">
    <property type="term" value="P:protein import"/>
    <property type="evidence" value="ECO:0007669"/>
    <property type="project" value="TreeGrafter"/>
</dbReference>
<feature type="coiled-coil region" evidence="7">
    <location>
        <begin position="59"/>
        <end position="124"/>
    </location>
</feature>
<evidence type="ECO:0000256" key="2">
    <source>
        <dbReference type="ARBA" id="ARBA00022475"/>
    </source>
</evidence>
<reference evidence="10 11" key="1">
    <citation type="journal article" date="2013" name="Genome Announc.">
        <title>Draft Genome Sequence of Desulfotignum phosphitoxidans DSM 13687 Strain FiPS-3.</title>
        <authorList>
            <person name="Poehlein A."/>
            <person name="Daniel R."/>
            <person name="Simeonova D.D."/>
        </authorList>
    </citation>
    <scope>NUCLEOTIDE SEQUENCE [LARGE SCALE GENOMIC DNA]</scope>
    <source>
        <strain evidence="10 11">DSM 13687</strain>
    </source>
</reference>
<keyword evidence="7" id="KW-0175">Coiled coil</keyword>
<keyword evidence="3 8" id="KW-0812">Transmembrane</keyword>
<organism evidence="10 11">
    <name type="scientific">Desulfotignum phosphitoxidans DSM 13687</name>
    <dbReference type="NCBI Taxonomy" id="1286635"/>
    <lineage>
        <taxon>Bacteria</taxon>
        <taxon>Pseudomonadati</taxon>
        <taxon>Thermodesulfobacteriota</taxon>
        <taxon>Desulfobacteria</taxon>
        <taxon>Desulfobacterales</taxon>
        <taxon>Desulfobacteraceae</taxon>
        <taxon>Desulfotignum</taxon>
    </lineage>
</organism>
<keyword evidence="2" id="KW-1003">Cell membrane</keyword>
<gene>
    <name evidence="10" type="ORF">Dpo_1c04520</name>
</gene>
<keyword evidence="5 8" id="KW-0472">Membrane</keyword>
<sequence length="507" mass="56469">MNLMNPARLMKSLIKKENAFQDSVLIFLACLILLICFCPSGVAARDMRQSFAVQAEKRARMEEKARQELAGAKAEAQERTRQIKQDKDALTAAIQNLKNRNKALEKDNGELAQLIQDRQALRESLLEELALSRAENRELSGFIRSAAKDLEALLIQSPQSALSDKRHGFLAPVIHEERFPAMADIRAMADAWFHEITAAGQVRTVTGTIIDRQGLDREARILMLGNFTGIYVLESADTGEPEMGFLLYSDNSQRFFALSRLPDAGTVRQIQAYLAGERADVPVDISRGTALRQYTLELDLAEQVPKGGPIVWPILGILGLALLILLERLVFFFRRQMKPEPFMDKLRGLVAVGDWEGCDALCRSRKNKWIPGILLTALTFRDHTRQDMENALQEAILGKIPAIERFVSTLGMLAAIAPLLGLLGTVTGMINTFHVITYYGAGDPKMMSGGISEALVTTMLGLTVAIPIMLFHTLLSRRVETQISQMEEKAVAFVNMVFKARNECCRH</sequence>
<evidence type="ECO:0000256" key="6">
    <source>
        <dbReference type="RuleBase" id="RU004057"/>
    </source>
</evidence>
<dbReference type="PATRIC" id="fig|1286635.3.peg.477"/>
<evidence type="ECO:0000256" key="8">
    <source>
        <dbReference type="SAM" id="Phobius"/>
    </source>
</evidence>
<dbReference type="InterPro" id="IPR050790">
    <property type="entry name" value="ExbB/TolQ_transport"/>
</dbReference>
<feature type="domain" description="MotA/TolQ/ExbB proton channel" evidence="9">
    <location>
        <begin position="381"/>
        <end position="488"/>
    </location>
</feature>
<dbReference type="GO" id="GO:0005886">
    <property type="term" value="C:plasma membrane"/>
    <property type="evidence" value="ECO:0007669"/>
    <property type="project" value="UniProtKB-SubCell"/>
</dbReference>
<dbReference type="Proteomes" id="UP000014216">
    <property type="component" value="Unassembled WGS sequence"/>
</dbReference>
<comment type="similarity">
    <text evidence="6">Belongs to the exbB/tolQ family.</text>
</comment>
<keyword evidence="4 8" id="KW-1133">Transmembrane helix</keyword>
<proteinExistence type="inferred from homology"/>
<evidence type="ECO:0000256" key="5">
    <source>
        <dbReference type="ARBA" id="ARBA00023136"/>
    </source>
</evidence>
<dbReference type="AlphaFoldDB" id="S0G7Z4"/>
<name>S0G7Z4_9BACT</name>
<comment type="subcellular location">
    <subcellularLocation>
        <location evidence="1">Cell membrane</location>
        <topology evidence="1">Multi-pass membrane protein</topology>
    </subcellularLocation>
    <subcellularLocation>
        <location evidence="6">Membrane</location>
        <topology evidence="6">Multi-pass membrane protein</topology>
    </subcellularLocation>
</comment>
<dbReference type="InterPro" id="IPR002898">
    <property type="entry name" value="MotA_ExbB_proton_chnl"/>
</dbReference>
<evidence type="ECO:0000256" key="4">
    <source>
        <dbReference type="ARBA" id="ARBA00022989"/>
    </source>
</evidence>
<protein>
    <submittedName>
        <fullName evidence="10">MotA/TolQ/Exb proton channel</fullName>
    </submittedName>
</protein>
<dbReference type="Pfam" id="PF01618">
    <property type="entry name" value="MotA_ExbB"/>
    <property type="match status" value="1"/>
</dbReference>
<feature type="transmembrane region" description="Helical" evidence="8">
    <location>
        <begin position="454"/>
        <end position="475"/>
    </location>
</feature>
<feature type="transmembrane region" description="Helical" evidence="8">
    <location>
        <begin position="410"/>
        <end position="434"/>
    </location>
</feature>
<evidence type="ECO:0000259" key="9">
    <source>
        <dbReference type="Pfam" id="PF01618"/>
    </source>
</evidence>